<accession>A0A6J4QKP9</accession>
<organism evidence="2">
    <name type="scientific">uncultured Rubrobacteraceae bacterium</name>
    <dbReference type="NCBI Taxonomy" id="349277"/>
    <lineage>
        <taxon>Bacteria</taxon>
        <taxon>Bacillati</taxon>
        <taxon>Actinomycetota</taxon>
        <taxon>Rubrobacteria</taxon>
        <taxon>Rubrobacterales</taxon>
        <taxon>Rubrobacteraceae</taxon>
        <taxon>environmental samples</taxon>
    </lineage>
</organism>
<feature type="compositionally biased region" description="Basic and acidic residues" evidence="1">
    <location>
        <begin position="52"/>
        <end position="62"/>
    </location>
</feature>
<name>A0A6J4QKP9_9ACTN</name>
<gene>
    <name evidence="2" type="ORF">AVDCRST_MAG37-2005</name>
</gene>
<reference evidence="2" key="1">
    <citation type="submission" date="2020-02" db="EMBL/GenBank/DDBJ databases">
        <authorList>
            <person name="Meier V. D."/>
        </authorList>
    </citation>
    <scope>NUCLEOTIDE SEQUENCE</scope>
    <source>
        <strain evidence="2">AVDCRST_MAG37</strain>
    </source>
</reference>
<dbReference type="EMBL" id="CADCVD010000094">
    <property type="protein sequence ID" value="CAA9447731.1"/>
    <property type="molecule type" value="Genomic_DNA"/>
</dbReference>
<feature type="non-terminal residue" evidence="2">
    <location>
        <position position="1"/>
    </location>
</feature>
<dbReference type="AlphaFoldDB" id="A0A6J4QKP9"/>
<dbReference type="EC" id="1.6.5.3" evidence="2"/>
<sequence length="130" mass="14170">GSSSVTSGDWLWHALRVRGPVYLAGRRFRCDHSGPGASHLAEPEEFAGQGPELRDRRGDRHRPVAPLPGPLLRLRASLPHLRCGGGFPLSVGGDLPGSRALRFRGDGYFRAYIRRGTRLRLEEGGPPLGL</sequence>
<keyword evidence="2" id="KW-0560">Oxidoreductase</keyword>
<evidence type="ECO:0000313" key="2">
    <source>
        <dbReference type="EMBL" id="CAA9447731.1"/>
    </source>
</evidence>
<protein>
    <submittedName>
        <fullName evidence="2">NADH ubiquinone oxidoreductase chain A</fullName>
        <ecNumber evidence="2">1.6.5.3</ecNumber>
    </submittedName>
</protein>
<evidence type="ECO:0000256" key="1">
    <source>
        <dbReference type="SAM" id="MobiDB-lite"/>
    </source>
</evidence>
<proteinExistence type="predicted"/>
<feature type="region of interest" description="Disordered" evidence="1">
    <location>
        <begin position="33"/>
        <end position="68"/>
    </location>
</feature>
<keyword evidence="2" id="KW-0830">Ubiquinone</keyword>
<feature type="non-terminal residue" evidence="2">
    <location>
        <position position="130"/>
    </location>
</feature>
<dbReference type="GO" id="GO:0016491">
    <property type="term" value="F:oxidoreductase activity"/>
    <property type="evidence" value="ECO:0007669"/>
    <property type="project" value="UniProtKB-KW"/>
</dbReference>